<feature type="region of interest" description="Disordered" evidence="5">
    <location>
        <begin position="1"/>
        <end position="47"/>
    </location>
</feature>
<feature type="compositionally biased region" description="Polar residues" evidence="5">
    <location>
        <begin position="19"/>
        <end position="29"/>
    </location>
</feature>
<organism evidence="7 8">
    <name type="scientific">Exidia glandulosa HHB12029</name>
    <dbReference type="NCBI Taxonomy" id="1314781"/>
    <lineage>
        <taxon>Eukaryota</taxon>
        <taxon>Fungi</taxon>
        <taxon>Dikarya</taxon>
        <taxon>Basidiomycota</taxon>
        <taxon>Agaricomycotina</taxon>
        <taxon>Agaricomycetes</taxon>
        <taxon>Auriculariales</taxon>
        <taxon>Exidiaceae</taxon>
        <taxon>Exidia</taxon>
    </lineage>
</organism>
<comment type="subcellular location">
    <subcellularLocation>
        <location evidence="1">Vacuole membrane</location>
        <topology evidence="1">Peripheral membrane protein</topology>
    </subcellularLocation>
</comment>
<dbReference type="InterPro" id="IPR036390">
    <property type="entry name" value="WH_DNA-bd_sf"/>
</dbReference>
<feature type="compositionally biased region" description="Low complexity" evidence="5">
    <location>
        <begin position="586"/>
        <end position="600"/>
    </location>
</feature>
<comment type="similarity">
    <text evidence="2">Belongs to the IML1 family.</text>
</comment>
<accession>A0A165KET7</accession>
<evidence type="ECO:0000313" key="8">
    <source>
        <dbReference type="Proteomes" id="UP000077266"/>
    </source>
</evidence>
<dbReference type="PANTHER" id="PTHR13179:SF8">
    <property type="entry name" value="GATOR COMPLEX PROTEIN DEPDC5"/>
    <property type="match status" value="1"/>
</dbReference>
<evidence type="ECO:0000256" key="5">
    <source>
        <dbReference type="SAM" id="MobiDB-lite"/>
    </source>
</evidence>
<feature type="compositionally biased region" description="Basic and acidic residues" evidence="5">
    <location>
        <begin position="663"/>
        <end position="677"/>
    </location>
</feature>
<feature type="compositionally biased region" description="Polar residues" evidence="5">
    <location>
        <begin position="1529"/>
        <end position="1539"/>
    </location>
</feature>
<dbReference type="EMBL" id="KV425946">
    <property type="protein sequence ID" value="KZV96225.1"/>
    <property type="molecule type" value="Genomic_DNA"/>
</dbReference>
<dbReference type="GO" id="GO:1904262">
    <property type="term" value="P:negative regulation of TORC1 signaling"/>
    <property type="evidence" value="ECO:0007669"/>
    <property type="project" value="TreeGrafter"/>
</dbReference>
<dbReference type="GO" id="GO:0005774">
    <property type="term" value="C:vacuolar membrane"/>
    <property type="evidence" value="ECO:0007669"/>
    <property type="project" value="UniProtKB-SubCell"/>
</dbReference>
<protein>
    <recommendedName>
        <fullName evidence="3">Vacuolar membrane-associated protein IML1</fullName>
    </recommendedName>
    <alternativeName>
        <fullName evidence="4">Vacuolar membrane-associated protein iml1</fullName>
    </alternativeName>
</protein>
<dbReference type="InParanoid" id="A0A165KET7"/>
<feature type="region of interest" description="Disordered" evidence="5">
    <location>
        <begin position="726"/>
        <end position="832"/>
    </location>
</feature>
<proteinExistence type="inferred from homology"/>
<dbReference type="InterPro" id="IPR036388">
    <property type="entry name" value="WH-like_DNA-bd_sf"/>
</dbReference>
<dbReference type="SMART" id="SM00049">
    <property type="entry name" value="DEP"/>
    <property type="match status" value="1"/>
</dbReference>
<evidence type="ECO:0000313" key="7">
    <source>
        <dbReference type="EMBL" id="KZV96225.1"/>
    </source>
</evidence>
<dbReference type="FunCoup" id="A0A165KET7">
    <property type="interactions" value="244"/>
</dbReference>
<dbReference type="Gene3D" id="1.10.10.10">
    <property type="entry name" value="Winged helix-like DNA-binding domain superfamily/Winged helix DNA-binding domain"/>
    <property type="match status" value="1"/>
</dbReference>
<sequence>MSRTSSNPPALVQTRKRSTTVSSLASSILTGRHTAPPVGSPPPPPLQHGDCAHLTAWVVPDSSPSVQLNPDFWPGIQEGDLIRITQDVADGSDHDGDAHADAFFFVYSPPVHQLTAQLQFHPSVANLFAFKHQKLLKLTKVEREHHAADYVEIHFQDQYLGRSDMWRTTNNLAGQCVYMDQKINYAGCTDATVKAIYMGQKKVLAAYVAPRTKIVFRSLSAKIAVFIQVCRELWQFSDDGERYYEKLVHSFLPALFEQWRQLNTNHVVTIVLVSRVYYAQSELSLAAGPLRKDDNGNDYKDFFKVIVDLEVVPDHNWKETLVQLKQSLWTFQRDILLTHHYHRAKAMAAGGQRTSEDSYEGEVPILGRISFAHEGPVLEALNLALNPTEKHYIDRSLNITGNTAILVTPGTGHFTVSKHFLRLTTCRMLDQGFGLDLVCLSKSPLHRSPVFSFRGQDPELRHGLDASAGSNSNAKTARALDPLWGGDLREDEVAREKSTFYWEPFWVSTTFWDVQMDLPMRPDRFVARSRMHEIQMMSLLEHDLLSAIEIPFLAPTTEREAAHDQFDADVFSMVKPHPVGVGQRASVTSSGGSTVMSSSVKTIRERSKRMSALSQSASDGPSRLASPLDTPMSASPPQTIRGFVPTIAEKVEPSYSSPTVRPKTRELSPTKARRPDSRSPAPKENAHASEQSSERQSAPPQAPLTPSTSAFKLASSWFFGALRPTSTPSAAPVAPHEEPDETARPSSPPKPLAIKGGPARRGPPPSRQFSEEDALQTHTRHHTARSSPGATPPRDRESLGSGSFGLHRRTTLLASRHNPRAETNPCKPQKRVPDAQSSLAKRWQHTFPLPVFQHTTKWKSMSAPACLPLTVEFFPSPTELDTEFKLHEYSFVVNPPDMRSFLVRELQGEGETSRSACALAVLRGMAALRLAQGFQFVLNPPTGAVTHRDAWSFQRDHGAHRPKGASEVLLDPHTPVYLSMTNEIHCLSYNGDLIQVKRYLRRMNNSPPFEYQCLVWPKEGDGYTSVQTSFAFPNLEAYHWNRLDMLIAGYEQTFNDSLRYWRTRFIVLPSDPPQPEEGLNDEEIRLKGADKLADLFSRARWTQDSKLPTISLRFVPTTLGPAACVLDANVTDRIEEVHASGPLQKKAKSERVLTNYTLREIAKAMREEDGVPIKNYKWHNNTYPDAFTGYDLVSWLVREFKDIHTREQAAEQGARLQKQGLFQHCRGRHQFLDGNYFYQLIDEYAGPNSQRGWFSGRRQVSLEEKSEKISNLEMTRPGHKPPPIVTVHKKTLLLSQTCIIDVDPNKRSDQAERVILHHDVIHNPANGFHFELQWLGTTAKCIQDMLKMWNRTIEKNGLKIVEAYVDPITDIRTKNVFQSCLPIRVARLPPTLPTKYLYDGSRADNYFECQILKKFDFVLDVEAGSSYSDHVDVMYSYRTTPFQHSQYVHKSGAAFVQVIGGTEGFRWLKNRLVQGEKGSLSPTKEKETLSDIAEKVRARLEEFCADEEKLRMFYDEVLKNIPITPTSMFNAAPTSTEPTSAPAAYHTST</sequence>
<dbReference type="GO" id="GO:0005096">
    <property type="term" value="F:GTPase activator activity"/>
    <property type="evidence" value="ECO:0007669"/>
    <property type="project" value="InterPro"/>
</dbReference>
<dbReference type="CDD" id="cd04449">
    <property type="entry name" value="DEP_DEPDC5-like"/>
    <property type="match status" value="1"/>
</dbReference>
<evidence type="ECO:0000259" key="6">
    <source>
        <dbReference type="PROSITE" id="PS50186"/>
    </source>
</evidence>
<keyword evidence="8" id="KW-1185">Reference proteome</keyword>
<name>A0A165KET7_EXIGL</name>
<dbReference type="Pfam" id="PF19418">
    <property type="entry name" value="DEPDC5_CTD"/>
    <property type="match status" value="1"/>
</dbReference>
<reference evidence="7 8" key="1">
    <citation type="journal article" date="2016" name="Mol. Biol. Evol.">
        <title>Comparative Genomics of Early-Diverging Mushroom-Forming Fungi Provides Insights into the Origins of Lignocellulose Decay Capabilities.</title>
        <authorList>
            <person name="Nagy L.G."/>
            <person name="Riley R."/>
            <person name="Tritt A."/>
            <person name="Adam C."/>
            <person name="Daum C."/>
            <person name="Floudas D."/>
            <person name="Sun H."/>
            <person name="Yadav J.S."/>
            <person name="Pangilinan J."/>
            <person name="Larsson K.H."/>
            <person name="Matsuura K."/>
            <person name="Barry K."/>
            <person name="Labutti K."/>
            <person name="Kuo R."/>
            <person name="Ohm R.A."/>
            <person name="Bhattacharya S.S."/>
            <person name="Shirouzu T."/>
            <person name="Yoshinaga Y."/>
            <person name="Martin F.M."/>
            <person name="Grigoriev I.V."/>
            <person name="Hibbett D.S."/>
        </authorList>
    </citation>
    <scope>NUCLEOTIDE SEQUENCE [LARGE SCALE GENOMIC DNA]</scope>
    <source>
        <strain evidence="7 8">HHB12029</strain>
    </source>
</reference>
<dbReference type="STRING" id="1314781.A0A165KET7"/>
<dbReference type="PANTHER" id="PTHR13179">
    <property type="entry name" value="DEP DOMAIN CONTAINING PROTEIN 5"/>
    <property type="match status" value="1"/>
</dbReference>
<dbReference type="Pfam" id="PF00610">
    <property type="entry name" value="DEP"/>
    <property type="match status" value="1"/>
</dbReference>
<feature type="region of interest" description="Disordered" evidence="5">
    <location>
        <begin position="1529"/>
        <end position="1549"/>
    </location>
</feature>
<dbReference type="SUPFAM" id="SSF46785">
    <property type="entry name" value="Winged helix' DNA-binding domain"/>
    <property type="match status" value="1"/>
</dbReference>
<evidence type="ECO:0000256" key="3">
    <source>
        <dbReference type="ARBA" id="ARBA00018529"/>
    </source>
</evidence>
<dbReference type="Pfam" id="PF12257">
    <property type="entry name" value="IML1"/>
    <property type="match status" value="1"/>
</dbReference>
<feature type="domain" description="DEP" evidence="6">
    <location>
        <begin position="1167"/>
        <end position="1242"/>
    </location>
</feature>
<evidence type="ECO:0000256" key="1">
    <source>
        <dbReference type="ARBA" id="ARBA00004148"/>
    </source>
</evidence>
<evidence type="ECO:0000256" key="4">
    <source>
        <dbReference type="ARBA" id="ARBA00021881"/>
    </source>
</evidence>
<dbReference type="GO" id="GO:0035556">
    <property type="term" value="P:intracellular signal transduction"/>
    <property type="evidence" value="ECO:0007669"/>
    <property type="project" value="InterPro"/>
</dbReference>
<dbReference type="InterPro" id="IPR048255">
    <property type="entry name" value="IML1_N"/>
</dbReference>
<evidence type="ECO:0000256" key="2">
    <source>
        <dbReference type="ARBA" id="ARBA00005643"/>
    </source>
</evidence>
<feature type="region of interest" description="Disordered" evidence="5">
    <location>
        <begin position="580"/>
        <end position="707"/>
    </location>
</feature>
<gene>
    <name evidence="7" type="ORF">EXIGLDRAFT_671437</name>
</gene>
<dbReference type="GO" id="GO:0010508">
    <property type="term" value="P:positive regulation of autophagy"/>
    <property type="evidence" value="ECO:0007669"/>
    <property type="project" value="TreeGrafter"/>
</dbReference>
<dbReference type="PROSITE" id="PS50186">
    <property type="entry name" value="DEP"/>
    <property type="match status" value="1"/>
</dbReference>
<dbReference type="InterPro" id="IPR000591">
    <property type="entry name" value="DEP_dom"/>
</dbReference>
<dbReference type="GO" id="GO:1990130">
    <property type="term" value="C:GATOR1 complex"/>
    <property type="evidence" value="ECO:0007669"/>
    <property type="project" value="TreeGrafter"/>
</dbReference>
<dbReference type="OrthoDB" id="39497at2759"/>
<feature type="compositionally biased region" description="Polar residues" evidence="5">
    <location>
        <begin position="688"/>
        <end position="707"/>
    </location>
</feature>
<dbReference type="InterPro" id="IPR027244">
    <property type="entry name" value="IML1"/>
</dbReference>
<dbReference type="Proteomes" id="UP000077266">
    <property type="component" value="Unassembled WGS sequence"/>
</dbReference>
<dbReference type="InterPro" id="IPR045838">
    <property type="entry name" value="DEPDC5_CTD"/>
</dbReference>